<reference evidence="4 5" key="1">
    <citation type="submission" date="2021-01" db="EMBL/GenBank/DDBJ databases">
        <title>011410 draft genome.</title>
        <authorList>
            <person name="Lang L."/>
        </authorList>
    </citation>
    <scope>NUCLEOTIDE SEQUENCE [LARGE SCALE GENOMIC DNA]</scope>
    <source>
        <strain evidence="4 5">KCTC 42845</strain>
    </source>
</reference>
<dbReference type="RefSeq" id="WP_191309345.1">
    <property type="nucleotide sequence ID" value="NZ_BNCL01000005.1"/>
</dbReference>
<name>A0ABS1S415_9RHOB</name>
<evidence type="ECO:0000256" key="2">
    <source>
        <dbReference type="ARBA" id="ARBA00022679"/>
    </source>
</evidence>
<comment type="caution">
    <text evidence="4">The sequence shown here is derived from an EMBL/GenBank/DDBJ whole genome shotgun (WGS) entry which is preliminary data.</text>
</comment>
<dbReference type="SUPFAM" id="SSF53335">
    <property type="entry name" value="S-adenosyl-L-methionine-dependent methyltransferases"/>
    <property type="match status" value="1"/>
</dbReference>
<dbReference type="InterPro" id="IPR029063">
    <property type="entry name" value="SAM-dependent_MTases_sf"/>
</dbReference>
<keyword evidence="5" id="KW-1185">Reference proteome</keyword>
<sequence>MMAQIANQPQAEFWTSPAGRAWVDHEQALDATMEGLLRPLLDAADLCGSEDMLDVGCGTGASTLAAARRVPRGTVLGLDIAAPMLDRARHRAQAEGAANVAFHLCDAQVERLAPDSRDVMISRFGMSFFDDSVAAFRNLSQALRDGGRMVFLSWARLADNPWFTIPEKAARDWLTAPPEPPTKGPGPLAFADADHVLALIAQAGLVEGRVETLQIDLTPPGGPSGAARLATHVGPAARLLRICNATPQDREAIVARIEDDFTGFGHGADMRIPSSVHLFSCRAGRQE</sequence>
<gene>
    <name evidence="4" type="ORF">JL111_08160</name>
</gene>
<accession>A0ABS1S415</accession>
<evidence type="ECO:0000313" key="5">
    <source>
        <dbReference type="Proteomes" id="UP000644749"/>
    </source>
</evidence>
<dbReference type="CDD" id="cd02440">
    <property type="entry name" value="AdoMet_MTases"/>
    <property type="match status" value="1"/>
</dbReference>
<dbReference type="Gene3D" id="3.40.50.150">
    <property type="entry name" value="Vaccinia Virus protein VP39"/>
    <property type="match status" value="1"/>
</dbReference>
<evidence type="ECO:0000313" key="4">
    <source>
        <dbReference type="EMBL" id="MBL3673461.1"/>
    </source>
</evidence>
<dbReference type="InterPro" id="IPR041698">
    <property type="entry name" value="Methyltransf_25"/>
</dbReference>
<dbReference type="Proteomes" id="UP000644749">
    <property type="component" value="Unassembled WGS sequence"/>
</dbReference>
<dbReference type="GO" id="GO:0032259">
    <property type="term" value="P:methylation"/>
    <property type="evidence" value="ECO:0007669"/>
    <property type="project" value="UniProtKB-KW"/>
</dbReference>
<dbReference type="GO" id="GO:0008168">
    <property type="term" value="F:methyltransferase activity"/>
    <property type="evidence" value="ECO:0007669"/>
    <property type="project" value="UniProtKB-KW"/>
</dbReference>
<protein>
    <submittedName>
        <fullName evidence="4">Class I SAM-dependent methyltransferase</fullName>
    </submittedName>
</protein>
<keyword evidence="2" id="KW-0808">Transferase</keyword>
<evidence type="ECO:0000259" key="3">
    <source>
        <dbReference type="Pfam" id="PF13649"/>
    </source>
</evidence>
<proteinExistence type="predicted"/>
<feature type="domain" description="Methyltransferase" evidence="3">
    <location>
        <begin position="53"/>
        <end position="147"/>
    </location>
</feature>
<evidence type="ECO:0000256" key="1">
    <source>
        <dbReference type="ARBA" id="ARBA00022603"/>
    </source>
</evidence>
<dbReference type="PANTHER" id="PTHR43861:SF1">
    <property type="entry name" value="TRANS-ACONITATE 2-METHYLTRANSFERASE"/>
    <property type="match status" value="1"/>
</dbReference>
<keyword evidence="1 4" id="KW-0489">Methyltransferase</keyword>
<organism evidence="4 5">
    <name type="scientific">Paracoccus aerius</name>
    <dbReference type="NCBI Taxonomy" id="1915382"/>
    <lineage>
        <taxon>Bacteria</taxon>
        <taxon>Pseudomonadati</taxon>
        <taxon>Pseudomonadota</taxon>
        <taxon>Alphaproteobacteria</taxon>
        <taxon>Rhodobacterales</taxon>
        <taxon>Paracoccaceae</taxon>
        <taxon>Paracoccus</taxon>
    </lineage>
</organism>
<dbReference type="PANTHER" id="PTHR43861">
    <property type="entry name" value="TRANS-ACONITATE 2-METHYLTRANSFERASE-RELATED"/>
    <property type="match status" value="1"/>
</dbReference>
<dbReference type="EMBL" id="JAESHT010000005">
    <property type="protein sequence ID" value="MBL3673461.1"/>
    <property type="molecule type" value="Genomic_DNA"/>
</dbReference>
<dbReference type="Pfam" id="PF13649">
    <property type="entry name" value="Methyltransf_25"/>
    <property type="match status" value="1"/>
</dbReference>